<accession>A0A0E9M2U0</accession>
<keyword evidence="2" id="KW-1185">Reference proteome</keyword>
<evidence type="ECO:0000313" key="2">
    <source>
        <dbReference type="Proteomes" id="UP000032900"/>
    </source>
</evidence>
<evidence type="ECO:0000313" key="1">
    <source>
        <dbReference type="EMBL" id="GAO31430.1"/>
    </source>
</evidence>
<dbReference type="STRING" id="1236989.JCM15548_13790"/>
<proteinExistence type="predicted"/>
<gene>
    <name evidence="1" type="ORF">JCM15548_13790</name>
</gene>
<reference evidence="1 2" key="1">
    <citation type="journal article" date="2015" name="Microbes Environ.">
        <title>Distribution and evolution of nitrogen fixation genes in the phylum bacteroidetes.</title>
        <authorList>
            <person name="Inoue J."/>
            <person name="Oshima K."/>
            <person name="Suda W."/>
            <person name="Sakamoto M."/>
            <person name="Iino T."/>
            <person name="Noda S."/>
            <person name="Hongoh Y."/>
            <person name="Hattori M."/>
            <person name="Ohkuma M."/>
        </authorList>
    </citation>
    <scope>NUCLEOTIDE SEQUENCE [LARGE SCALE GENOMIC DNA]</scope>
    <source>
        <strain evidence="1">JCM 15548</strain>
    </source>
</reference>
<name>A0A0E9M2U0_9BACT</name>
<dbReference type="AlphaFoldDB" id="A0A0E9M2U0"/>
<dbReference type="EMBL" id="BAZW01000048">
    <property type="protein sequence ID" value="GAO31430.1"/>
    <property type="molecule type" value="Genomic_DNA"/>
</dbReference>
<comment type="caution">
    <text evidence="1">The sequence shown here is derived from an EMBL/GenBank/DDBJ whole genome shotgun (WGS) entry which is preliminary data.</text>
</comment>
<sequence length="185" mass="21019">MRIKEVYVTDYCGLPVFEGGLEMRVLRSKTTDVINGDTWKVEGGFSSAFGFRLKRKYVRYAKKGWSKGWYTVNTAWDTNWSTDKTQQVFAVYEDDPSGKVKISGTAKFITKGTVKVDKVTFEKGSEVGISCEAEYKTKNGFFGAVEWDRDWFTKTQEVGEGEGTRGGLQIRRMGDMKFTTSVREL</sequence>
<protein>
    <submittedName>
        <fullName evidence="1">Uncharacterized protein</fullName>
    </submittedName>
</protein>
<organism evidence="1 2">
    <name type="scientific">Geofilum rubicundum JCM 15548</name>
    <dbReference type="NCBI Taxonomy" id="1236989"/>
    <lineage>
        <taxon>Bacteria</taxon>
        <taxon>Pseudomonadati</taxon>
        <taxon>Bacteroidota</taxon>
        <taxon>Bacteroidia</taxon>
        <taxon>Marinilabiliales</taxon>
        <taxon>Marinilabiliaceae</taxon>
        <taxon>Geofilum</taxon>
    </lineage>
</organism>
<dbReference type="Proteomes" id="UP000032900">
    <property type="component" value="Unassembled WGS sequence"/>
</dbReference>